<feature type="domain" description="NADH:ubiquinone oxidoreductase intermediate-associated protein 30" evidence="2">
    <location>
        <begin position="24"/>
        <end position="151"/>
    </location>
</feature>
<protein>
    <submittedName>
        <fullName evidence="3">Complex I intermediate-associated protein 30 (CIA30)</fullName>
    </submittedName>
</protein>
<gene>
    <name evidence="3" type="ORF">SAMN05444004_101486</name>
</gene>
<dbReference type="STRING" id="1244108.SAMN05444004_101486"/>
<feature type="signal peptide" evidence="1">
    <location>
        <begin position="1"/>
        <end position="17"/>
    </location>
</feature>
<dbReference type="RefSeq" id="WP_342023379.1">
    <property type="nucleotide sequence ID" value="NZ_FNPX01000001.1"/>
</dbReference>
<dbReference type="Proteomes" id="UP000198914">
    <property type="component" value="Unassembled WGS sequence"/>
</dbReference>
<dbReference type="Pfam" id="PF08547">
    <property type="entry name" value="CIA30"/>
    <property type="match status" value="1"/>
</dbReference>
<organism evidence="3 4">
    <name type="scientific">Jannaschia faecimaris</name>
    <dbReference type="NCBI Taxonomy" id="1244108"/>
    <lineage>
        <taxon>Bacteria</taxon>
        <taxon>Pseudomonadati</taxon>
        <taxon>Pseudomonadota</taxon>
        <taxon>Alphaproteobacteria</taxon>
        <taxon>Rhodobacterales</taxon>
        <taxon>Roseobacteraceae</taxon>
        <taxon>Jannaschia</taxon>
    </lineage>
</organism>
<evidence type="ECO:0000313" key="3">
    <source>
        <dbReference type="EMBL" id="SDY45675.1"/>
    </source>
</evidence>
<dbReference type="SUPFAM" id="SSF49785">
    <property type="entry name" value="Galactose-binding domain-like"/>
    <property type="match status" value="1"/>
</dbReference>
<evidence type="ECO:0000259" key="2">
    <source>
        <dbReference type="Pfam" id="PF08547"/>
    </source>
</evidence>
<evidence type="ECO:0000256" key="1">
    <source>
        <dbReference type="SAM" id="SignalP"/>
    </source>
</evidence>
<dbReference type="AlphaFoldDB" id="A0A1H3K1M6"/>
<accession>A0A1H3K1M6</accession>
<keyword evidence="4" id="KW-1185">Reference proteome</keyword>
<evidence type="ECO:0000313" key="4">
    <source>
        <dbReference type="Proteomes" id="UP000198914"/>
    </source>
</evidence>
<proteinExistence type="predicted"/>
<name>A0A1H3K1M6_9RHOB</name>
<feature type="chain" id="PRO_5011702242" evidence="1">
    <location>
        <begin position="18"/>
        <end position="171"/>
    </location>
</feature>
<sequence length="171" mass="18716">MMKSILMAFMAATPAIAEDGMDLTPDWEYVADTVMGGVSTGQITREVVGGRAAVRLTGDVSLDNNGGFVQMAFDTDVDASVFVGVEFDAYGNGETYELRARTDALTRPWQSFRATFVAPAEWTTIRIPFADLEAHRTDARFVPGELRRLGLLAIGREFRADLAVSGIRLFQ</sequence>
<keyword evidence="1" id="KW-0732">Signal</keyword>
<dbReference type="EMBL" id="FNPX01000001">
    <property type="protein sequence ID" value="SDY45675.1"/>
    <property type="molecule type" value="Genomic_DNA"/>
</dbReference>
<dbReference type="Gene3D" id="2.60.120.430">
    <property type="entry name" value="Galactose-binding lectin"/>
    <property type="match status" value="1"/>
</dbReference>
<reference evidence="4" key="1">
    <citation type="submission" date="2016-10" db="EMBL/GenBank/DDBJ databases">
        <authorList>
            <person name="Varghese N."/>
            <person name="Submissions S."/>
        </authorList>
    </citation>
    <scope>NUCLEOTIDE SEQUENCE [LARGE SCALE GENOMIC DNA]</scope>
    <source>
        <strain evidence="4">DSM 100420</strain>
    </source>
</reference>
<dbReference type="InterPro" id="IPR013857">
    <property type="entry name" value="NADH-UbQ_OxRdtase-assoc_prot30"/>
</dbReference>
<dbReference type="InterPro" id="IPR008979">
    <property type="entry name" value="Galactose-bd-like_sf"/>
</dbReference>